<evidence type="ECO:0000256" key="1">
    <source>
        <dbReference type="SAM" id="MobiDB-lite"/>
    </source>
</evidence>
<gene>
    <name evidence="3" type="ORF">DW701_14305</name>
</gene>
<dbReference type="Proteomes" id="UP000283538">
    <property type="component" value="Unassembled WGS sequence"/>
</dbReference>
<dbReference type="Gene3D" id="2.60.40.2580">
    <property type="match status" value="1"/>
</dbReference>
<dbReference type="EMBL" id="QSLA01000018">
    <property type="protein sequence ID" value="RHF05482.1"/>
    <property type="molecule type" value="Genomic_DNA"/>
</dbReference>
<evidence type="ECO:0000259" key="2">
    <source>
        <dbReference type="Pfam" id="PF16249"/>
    </source>
</evidence>
<sequence>MKITSIFGLCIAASLCFLSCTDGDEIQQNITPNVDTMPVKLALGMAPMHDTGGVTRARGDNSLDLVLGEEADKAPDYAGAHSATDAGTQMNSATDAGAHPQTRASLTDAQENAVSEICVFQFENATNTLKYSGHISLGTGTLTTDISLATGMGACTVYVLANVGDLTSRVAYGSSLADFKKLAAEVTSGKGTGDNLPMCGSNDNFDSNTANTLAVSLTRSVAKVSLNLTLPNGADLFTVRAIKLMNVAKKLYYVESTAPTTSAELTDYTSDNSNAITWYIPENKAGTTSLTDWKDRYEGNSPATATYILIEGSYTPQNGTARDVAYAIYLGDNDPADFNVTRNTKYTVNASIRGTNLDDGRVLVGKDLSAAGTRTANCYVVKTTDANKWYRFKATVRGNGAQTAEDISYTGAVIPAGDKISPVKAGLVWETRDNGGTVHTLDYVGYSRNGYIVFKLGSAPEGNAVVAAKDGASKILWSWHIWATAAFGGDNIKEQTYETRPRSGISGYENITKRTFKMMDRNLGAASAMPASKTEAEVIKTYGLIYQFGRKDPFPGAGVMTRTDDAELIPSYDADGVLVTRQLIMANNPKYLTNSQVVSGQGTDAAAISKQLTYVVENPLVYVMSNGADMSAPGGGSRSFNWIWAAHKNTLPWKVSNKLWGSDILNESNSNFFATKSVTKTIYDPCPYGYHMPQQDVWTNFLTTANGYSTSTASEFNVVDDDKVVSSDAQGFMHSTFPVFGRRFLTTGNAAVSGESNVAFYPAAGGRFNDKTLSYVGSAIICWSASPYNNTNIGGSLLYGNTTSVSLIQGGIGRMVGLPVRCVRGN</sequence>
<evidence type="ECO:0000313" key="3">
    <source>
        <dbReference type="EMBL" id="RHF05482.1"/>
    </source>
</evidence>
<name>A0A414M6X5_9BACE</name>
<reference evidence="3 4" key="1">
    <citation type="submission" date="2018-08" db="EMBL/GenBank/DDBJ databases">
        <title>A genome reference for cultivated species of the human gut microbiota.</title>
        <authorList>
            <person name="Zou Y."/>
            <person name="Xue W."/>
            <person name="Luo G."/>
        </authorList>
    </citation>
    <scope>NUCLEOTIDE SEQUENCE [LARGE SCALE GENOMIC DNA]</scope>
    <source>
        <strain evidence="3 4">AM26-26AC</strain>
    </source>
</reference>
<dbReference type="Pfam" id="PF16249">
    <property type="entry name" value="DUF4906"/>
    <property type="match status" value="1"/>
</dbReference>
<organism evidence="3 4">
    <name type="scientific">Bacteroides eggerthii</name>
    <dbReference type="NCBI Taxonomy" id="28111"/>
    <lineage>
        <taxon>Bacteria</taxon>
        <taxon>Pseudomonadati</taxon>
        <taxon>Bacteroidota</taxon>
        <taxon>Bacteroidia</taxon>
        <taxon>Bacteroidales</taxon>
        <taxon>Bacteroidaceae</taxon>
        <taxon>Bacteroides</taxon>
    </lineage>
</organism>
<accession>A0A414M6X5</accession>
<feature type="compositionally biased region" description="Polar residues" evidence="1">
    <location>
        <begin position="85"/>
        <end position="94"/>
    </location>
</feature>
<dbReference type="AlphaFoldDB" id="A0A414M6X5"/>
<feature type="domain" description="DUF4906" evidence="2">
    <location>
        <begin position="276"/>
        <end position="349"/>
    </location>
</feature>
<dbReference type="InterPro" id="IPR032594">
    <property type="entry name" value="DUF4906"/>
</dbReference>
<dbReference type="RefSeq" id="WP_017140736.1">
    <property type="nucleotide sequence ID" value="NZ_JAQECU010000004.1"/>
</dbReference>
<protein>
    <submittedName>
        <fullName evidence="3">DUF4906 domain-containing protein</fullName>
    </submittedName>
</protein>
<proteinExistence type="predicted"/>
<comment type="caution">
    <text evidence="3">The sequence shown here is derived from an EMBL/GenBank/DDBJ whole genome shotgun (WGS) entry which is preliminary data.</text>
</comment>
<feature type="region of interest" description="Disordered" evidence="1">
    <location>
        <begin position="77"/>
        <end position="105"/>
    </location>
</feature>
<evidence type="ECO:0000313" key="4">
    <source>
        <dbReference type="Proteomes" id="UP000283538"/>
    </source>
</evidence>